<dbReference type="InterPro" id="IPR002842">
    <property type="entry name" value="ATPase_V1_Esu"/>
</dbReference>
<reference evidence="4 5" key="1">
    <citation type="journal article" date="2008" name="Science">
        <title>The Physcomitrella genome reveals evolutionary insights into the conquest of land by plants.</title>
        <authorList>
            <person name="Rensing S."/>
            <person name="Lang D."/>
            <person name="Zimmer A."/>
            <person name="Terry A."/>
            <person name="Salamov A."/>
            <person name="Shapiro H."/>
            <person name="Nishiyama T."/>
            <person name="Perroud P.-F."/>
            <person name="Lindquist E."/>
            <person name="Kamisugi Y."/>
            <person name="Tanahashi T."/>
            <person name="Sakakibara K."/>
            <person name="Fujita T."/>
            <person name="Oishi K."/>
            <person name="Shin-I T."/>
            <person name="Kuroki Y."/>
            <person name="Toyoda A."/>
            <person name="Suzuki Y."/>
            <person name="Hashimoto A."/>
            <person name="Yamaguchi K."/>
            <person name="Sugano A."/>
            <person name="Kohara Y."/>
            <person name="Fujiyama A."/>
            <person name="Anterola A."/>
            <person name="Aoki S."/>
            <person name="Ashton N."/>
            <person name="Barbazuk W.B."/>
            <person name="Barker E."/>
            <person name="Bennetzen J."/>
            <person name="Bezanilla M."/>
            <person name="Blankenship R."/>
            <person name="Cho S.H."/>
            <person name="Dutcher S."/>
            <person name="Estelle M."/>
            <person name="Fawcett J.A."/>
            <person name="Gundlach H."/>
            <person name="Hanada K."/>
            <person name="Heyl A."/>
            <person name="Hicks K.A."/>
            <person name="Hugh J."/>
            <person name="Lohr M."/>
            <person name="Mayer K."/>
            <person name="Melkozernov A."/>
            <person name="Murata T."/>
            <person name="Nelson D."/>
            <person name="Pils B."/>
            <person name="Prigge M."/>
            <person name="Reiss B."/>
            <person name="Renner T."/>
            <person name="Rombauts S."/>
            <person name="Rushton P."/>
            <person name="Sanderfoot A."/>
            <person name="Schween G."/>
            <person name="Shiu S.-H."/>
            <person name="Stueber K."/>
            <person name="Theodoulou F.L."/>
            <person name="Tu H."/>
            <person name="Van de Peer Y."/>
            <person name="Verrier P.J."/>
            <person name="Waters E."/>
            <person name="Wood A."/>
            <person name="Yang L."/>
            <person name="Cove D."/>
            <person name="Cuming A."/>
            <person name="Hasebe M."/>
            <person name="Lucas S."/>
            <person name="Mishler D.B."/>
            <person name="Reski R."/>
            <person name="Grigoriev I."/>
            <person name="Quatrano R.S."/>
            <person name="Boore J.L."/>
        </authorList>
    </citation>
    <scope>NUCLEOTIDE SEQUENCE [LARGE SCALE GENOMIC DNA]</scope>
    <source>
        <strain evidence="4 5">cv. Gransden 2004</strain>
    </source>
</reference>
<dbReference type="PANTHER" id="PTHR45715">
    <property type="entry name" value="ATPASE H+-TRANSPORTING V1 SUBUNIT E1A-RELATED"/>
    <property type="match status" value="1"/>
</dbReference>
<evidence type="ECO:0000256" key="3">
    <source>
        <dbReference type="ARBA" id="ARBA00023065"/>
    </source>
</evidence>
<evidence type="ECO:0000256" key="2">
    <source>
        <dbReference type="ARBA" id="ARBA00022448"/>
    </source>
</evidence>
<protein>
    <submittedName>
        <fullName evidence="4">Uncharacterized protein</fullName>
    </submittedName>
</protein>
<keyword evidence="3" id="KW-0406">Ion transport</keyword>
<dbReference type="EMBL" id="ABEU02000002">
    <property type="status" value="NOT_ANNOTATED_CDS"/>
    <property type="molecule type" value="Genomic_DNA"/>
</dbReference>
<dbReference type="GO" id="GO:0046961">
    <property type="term" value="F:proton-transporting ATPase activity, rotational mechanism"/>
    <property type="evidence" value="ECO:0000318"/>
    <property type="project" value="GO_Central"/>
</dbReference>
<keyword evidence="5" id="KW-1185">Reference proteome</keyword>
<dbReference type="InParanoid" id="A0A7I4D1I2"/>
<evidence type="ECO:0000256" key="1">
    <source>
        <dbReference type="ARBA" id="ARBA00005901"/>
    </source>
</evidence>
<name>A0A7I4D1I2_PHYPA</name>
<dbReference type="EnsemblPlants" id="Pp3c2_21380V3.2">
    <property type="protein sequence ID" value="Pp3c2_21380V3.2"/>
    <property type="gene ID" value="Pp3c2_21380"/>
</dbReference>
<evidence type="ECO:0000313" key="5">
    <source>
        <dbReference type="Proteomes" id="UP000006727"/>
    </source>
</evidence>
<sequence length="194" mass="22327">MNEAEVNKKIQQMVHFIRQEAEEKANEIAIVAEEEFNIYKLQLVEAEKTKICAEYDRKERLVVQRKKIEHSTHLNAQRLRYLHAVEDLLRRIRDAAERQLATISNQQGPYAKFLEALIIQGLLRLKEPAALIRCRKEDLHLVETVIESACEIYASKANVALPKVAVDDKLFLPGPPQQGVHGSTWYHIFTNCVS</sequence>
<dbReference type="Gene3D" id="6.10.250.1620">
    <property type="match status" value="1"/>
</dbReference>
<proteinExistence type="inferred from homology"/>
<dbReference type="Gramene" id="Pp3c2_21380V3.2">
    <property type="protein sequence ID" value="Pp3c2_21380V3.2"/>
    <property type="gene ID" value="Pp3c2_21380"/>
</dbReference>
<organism evidence="4 5">
    <name type="scientific">Physcomitrium patens</name>
    <name type="common">Spreading-leaved earth moss</name>
    <name type="synonym">Physcomitrella patens</name>
    <dbReference type="NCBI Taxonomy" id="3218"/>
    <lineage>
        <taxon>Eukaryota</taxon>
        <taxon>Viridiplantae</taxon>
        <taxon>Streptophyta</taxon>
        <taxon>Embryophyta</taxon>
        <taxon>Bryophyta</taxon>
        <taxon>Bryophytina</taxon>
        <taxon>Bryopsida</taxon>
        <taxon>Funariidae</taxon>
        <taxon>Funariales</taxon>
        <taxon>Funariaceae</taxon>
        <taxon>Physcomitrium</taxon>
    </lineage>
</organism>
<dbReference type="EnsemblPlants" id="Pp3c2_21380V3.1">
    <property type="protein sequence ID" value="Pp3c2_21380V3.1"/>
    <property type="gene ID" value="Pp3c2_21380"/>
</dbReference>
<evidence type="ECO:0000313" key="4">
    <source>
        <dbReference type="EnsemblPlants" id="Pp3c2_21380V3.1"/>
    </source>
</evidence>
<dbReference type="Proteomes" id="UP000006727">
    <property type="component" value="Chromosome 2"/>
</dbReference>
<dbReference type="InterPro" id="IPR038495">
    <property type="entry name" value="ATPase_E_C"/>
</dbReference>
<dbReference type="SUPFAM" id="SSF160527">
    <property type="entry name" value="V-type ATPase subunit E-like"/>
    <property type="match status" value="1"/>
</dbReference>
<accession>A0A7I4D1I2</accession>
<keyword evidence="2" id="KW-0813">Transport</keyword>
<reference evidence="4" key="3">
    <citation type="submission" date="2020-12" db="UniProtKB">
        <authorList>
            <consortium name="EnsemblPlants"/>
        </authorList>
    </citation>
    <scope>IDENTIFICATION</scope>
</reference>
<dbReference type="GO" id="GO:0033178">
    <property type="term" value="C:proton-transporting two-sector ATPase complex, catalytic domain"/>
    <property type="evidence" value="ECO:0007669"/>
    <property type="project" value="InterPro"/>
</dbReference>
<comment type="similarity">
    <text evidence="1">Belongs to the V-ATPase E subunit family.</text>
</comment>
<dbReference type="AlphaFoldDB" id="A0A7I4D1I2"/>
<reference evidence="4 5" key="2">
    <citation type="journal article" date="2018" name="Plant J.">
        <title>The Physcomitrella patens chromosome-scale assembly reveals moss genome structure and evolution.</title>
        <authorList>
            <person name="Lang D."/>
            <person name="Ullrich K.K."/>
            <person name="Murat F."/>
            <person name="Fuchs J."/>
            <person name="Jenkins J."/>
            <person name="Haas F.B."/>
            <person name="Piednoel M."/>
            <person name="Gundlach H."/>
            <person name="Van Bel M."/>
            <person name="Meyberg R."/>
            <person name="Vives C."/>
            <person name="Morata J."/>
            <person name="Symeonidi A."/>
            <person name="Hiss M."/>
            <person name="Muchero W."/>
            <person name="Kamisugi Y."/>
            <person name="Saleh O."/>
            <person name="Blanc G."/>
            <person name="Decker E.L."/>
            <person name="van Gessel N."/>
            <person name="Grimwood J."/>
            <person name="Hayes R.D."/>
            <person name="Graham S.W."/>
            <person name="Gunter L.E."/>
            <person name="McDaniel S.F."/>
            <person name="Hoernstein S.N.W."/>
            <person name="Larsson A."/>
            <person name="Li F.W."/>
            <person name="Perroud P.F."/>
            <person name="Phillips J."/>
            <person name="Ranjan P."/>
            <person name="Rokshar D.S."/>
            <person name="Rothfels C.J."/>
            <person name="Schneider L."/>
            <person name="Shu S."/>
            <person name="Stevenson D.W."/>
            <person name="Thummler F."/>
            <person name="Tillich M."/>
            <person name="Villarreal Aguilar J.C."/>
            <person name="Widiez T."/>
            <person name="Wong G.K."/>
            <person name="Wymore A."/>
            <person name="Zhang Y."/>
            <person name="Zimmer A.D."/>
            <person name="Quatrano R.S."/>
            <person name="Mayer K.F.X."/>
            <person name="Goodstein D."/>
            <person name="Casacuberta J.M."/>
            <person name="Vandepoele K."/>
            <person name="Reski R."/>
            <person name="Cuming A.C."/>
            <person name="Tuskan G.A."/>
            <person name="Maumus F."/>
            <person name="Salse J."/>
            <person name="Schmutz J."/>
            <person name="Rensing S.A."/>
        </authorList>
    </citation>
    <scope>NUCLEOTIDE SEQUENCE [LARGE SCALE GENOMIC DNA]</scope>
    <source>
        <strain evidence="4 5">cv. Gransden 2004</strain>
    </source>
</reference>
<dbReference type="Gene3D" id="3.30.2320.30">
    <property type="entry name" value="ATP synthase, E subunit, C-terminal"/>
    <property type="match status" value="1"/>
</dbReference>
<dbReference type="Pfam" id="PF01991">
    <property type="entry name" value="vATP-synt_E"/>
    <property type="match status" value="1"/>
</dbReference>
<dbReference type="Gramene" id="Pp3c2_21380V3.1">
    <property type="protein sequence ID" value="Pp3c2_21380V3.1"/>
    <property type="gene ID" value="Pp3c2_21380"/>
</dbReference>